<feature type="transmembrane region" description="Helical" evidence="5">
    <location>
        <begin position="338"/>
        <end position="360"/>
    </location>
</feature>
<reference evidence="6 7" key="1">
    <citation type="submission" date="2017-01" db="EMBL/GenBank/DDBJ databases">
        <authorList>
            <person name="Varghese N."/>
            <person name="Submissions S."/>
        </authorList>
    </citation>
    <scope>NUCLEOTIDE SEQUENCE [LARGE SCALE GENOMIC DNA]</scope>
    <source>
        <strain evidence="6 7">ATCC 23464</strain>
    </source>
</reference>
<feature type="compositionally biased region" description="Basic and acidic residues" evidence="4">
    <location>
        <begin position="675"/>
        <end position="693"/>
    </location>
</feature>
<keyword evidence="1 5" id="KW-0812">Transmembrane</keyword>
<evidence type="ECO:0000256" key="5">
    <source>
        <dbReference type="SAM" id="Phobius"/>
    </source>
</evidence>
<evidence type="ECO:0000313" key="7">
    <source>
        <dbReference type="Proteomes" id="UP000186666"/>
    </source>
</evidence>
<dbReference type="SUPFAM" id="SSF118215">
    <property type="entry name" value="Proton glutamate symport protein"/>
    <property type="match status" value="1"/>
</dbReference>
<evidence type="ECO:0000256" key="2">
    <source>
        <dbReference type="ARBA" id="ARBA00022989"/>
    </source>
</evidence>
<name>A0ABY1KEJ5_9BACL</name>
<feature type="compositionally biased region" description="Basic and acidic residues" evidence="4">
    <location>
        <begin position="801"/>
        <end position="812"/>
    </location>
</feature>
<feature type="compositionally biased region" description="Low complexity" evidence="4">
    <location>
        <begin position="456"/>
        <end position="468"/>
    </location>
</feature>
<dbReference type="EMBL" id="FTNK01000042">
    <property type="protein sequence ID" value="SIR71581.1"/>
    <property type="molecule type" value="Genomic_DNA"/>
</dbReference>
<accession>A0ABY1KEJ5</accession>
<comment type="caution">
    <text evidence="6">The sequence shown here is derived from an EMBL/GenBank/DDBJ whole genome shotgun (WGS) entry which is preliminary data.</text>
</comment>
<keyword evidence="7" id="KW-1185">Reference proteome</keyword>
<gene>
    <name evidence="6" type="ORF">SAMN05421578_1428</name>
</gene>
<evidence type="ECO:0000256" key="3">
    <source>
        <dbReference type="ARBA" id="ARBA00023136"/>
    </source>
</evidence>
<sequence>MKTKSTIIFVALFIVSFLKGKLAVAAMDDLFPPIEGFDHSPIANYNWDPPSGIFGAMNPLYIVSILFFLIVIFMYRFGIMVFDFGKNPSFLYDLLDNATKMVTTRLWDIVLYLIPIFILIVLIFIINDYRRGNIANIGKRTVNFLLAMIITAVVASMTGATIIKLNEASQLLGEQISNKISGNTSSNTNSLYSLAWKSAIEDPFGRGEIGDPELAISDTEASQLSAKINKPVLAGTKWTTLILSYPPESEARLDIVSSFEDWHEEAYDEAFSSSSRFLTSLFVLLVGVCGFLFFIIFGLVFLLLFLLLILVVLSAMVFVPMAYLPSDKVHLLMKWGKYFLTLLVATLSVQIYVTFIVILIDLVSSVDLFISLKMFLLAVVFLLGILIFLLICTLLFKRTGVQNSYRRMRNRRGYEYDDEFEEGVYPRKVRGKHKNDSSDRIIHSTKSSNEPMTNDRVNNADNNHTRNANVDDRSNRETNQDNKRIRRPNGDERNSKDRATETVNQNNRSQESHRSEDREPGSSEDSLRNRTNSNLKEENNNPTTQTNQANKKQNNQPTEQNREGKAQTGTSNTPSSSQKNTHSDDRIMIPRDENLNGNRDRYPDKNVSEPSKDNKTHNPSSPRNDQVEGANRDRINPNKTQSSNSERSTSDDRNLVVPKSSEQSGRIRRPATLGDLRRNIEENERSTDDRTNGTRDTNSKPQQISPLPQRKVVSGQADSRKEGGIEEVDLKPSKGSVSTDDRFIKPPVVEPQKKADTIPTSNRNSGSKGKTEDIVKTPPNRLLPIREKDTKINNSHPEMQQGKKSDIVGDKR</sequence>
<feature type="compositionally biased region" description="Polar residues" evidence="4">
    <location>
        <begin position="567"/>
        <end position="580"/>
    </location>
</feature>
<feature type="transmembrane region" description="Helical" evidence="5">
    <location>
        <begin position="303"/>
        <end position="326"/>
    </location>
</feature>
<dbReference type="InterPro" id="IPR036458">
    <property type="entry name" value="Na:dicarbo_symporter_sf"/>
</dbReference>
<feature type="transmembrane region" description="Helical" evidence="5">
    <location>
        <begin position="106"/>
        <end position="126"/>
    </location>
</feature>
<feature type="transmembrane region" description="Helical" evidence="5">
    <location>
        <begin position="141"/>
        <end position="163"/>
    </location>
</feature>
<dbReference type="Proteomes" id="UP000186666">
    <property type="component" value="Unassembled WGS sequence"/>
</dbReference>
<feature type="transmembrane region" description="Helical" evidence="5">
    <location>
        <begin position="60"/>
        <end position="85"/>
    </location>
</feature>
<keyword evidence="3 5" id="KW-0472">Membrane</keyword>
<feature type="compositionally biased region" description="Basic and acidic residues" evidence="4">
    <location>
        <begin position="581"/>
        <end position="616"/>
    </location>
</feature>
<feature type="compositionally biased region" description="Polar residues" evidence="4">
    <location>
        <begin position="637"/>
        <end position="647"/>
    </location>
</feature>
<dbReference type="RefSeq" id="WP_068591249.1">
    <property type="nucleotide sequence ID" value="NZ_FTNK01000042.1"/>
</dbReference>
<feature type="transmembrane region" description="Helical" evidence="5">
    <location>
        <begin position="372"/>
        <end position="396"/>
    </location>
</feature>
<evidence type="ECO:0000313" key="6">
    <source>
        <dbReference type="EMBL" id="SIR71581.1"/>
    </source>
</evidence>
<organism evidence="6 7">
    <name type="scientific">Paenibacillus macquariensis</name>
    <dbReference type="NCBI Taxonomy" id="948756"/>
    <lineage>
        <taxon>Bacteria</taxon>
        <taxon>Bacillati</taxon>
        <taxon>Bacillota</taxon>
        <taxon>Bacilli</taxon>
        <taxon>Bacillales</taxon>
        <taxon>Paenibacillaceae</taxon>
        <taxon>Paenibacillus</taxon>
    </lineage>
</organism>
<evidence type="ECO:0000256" key="1">
    <source>
        <dbReference type="ARBA" id="ARBA00022692"/>
    </source>
</evidence>
<proteinExistence type="predicted"/>
<feature type="compositionally biased region" description="Low complexity" evidence="4">
    <location>
        <begin position="540"/>
        <end position="558"/>
    </location>
</feature>
<feature type="compositionally biased region" description="Polar residues" evidence="4">
    <location>
        <begin position="758"/>
        <end position="768"/>
    </location>
</feature>
<feature type="compositionally biased region" description="Basic and acidic residues" evidence="4">
    <location>
        <begin position="469"/>
        <end position="500"/>
    </location>
</feature>
<feature type="region of interest" description="Disordered" evidence="4">
    <location>
        <begin position="427"/>
        <end position="812"/>
    </location>
</feature>
<protein>
    <submittedName>
        <fullName evidence="6">Predicted PurR-regulated permease PerM</fullName>
    </submittedName>
</protein>
<feature type="compositionally biased region" description="Basic and acidic residues" evidence="4">
    <location>
        <begin position="510"/>
        <end position="528"/>
    </location>
</feature>
<feature type="compositionally biased region" description="Basic and acidic residues" evidence="4">
    <location>
        <begin position="718"/>
        <end position="732"/>
    </location>
</feature>
<feature type="transmembrane region" description="Helical" evidence="5">
    <location>
        <begin position="277"/>
        <end position="297"/>
    </location>
</feature>
<keyword evidence="2 5" id="KW-1133">Transmembrane helix</keyword>
<evidence type="ECO:0000256" key="4">
    <source>
        <dbReference type="SAM" id="MobiDB-lite"/>
    </source>
</evidence>